<dbReference type="Gene3D" id="2.60.60.20">
    <property type="entry name" value="PLAT/LH2 domain"/>
    <property type="match status" value="1"/>
</dbReference>
<reference evidence="3" key="1">
    <citation type="journal article" date="2019" name="bioRxiv">
        <title>The Genome of the Zebra Mussel, Dreissena polymorpha: A Resource for Invasive Species Research.</title>
        <authorList>
            <person name="McCartney M.A."/>
            <person name="Auch B."/>
            <person name="Kono T."/>
            <person name="Mallez S."/>
            <person name="Zhang Y."/>
            <person name="Obille A."/>
            <person name="Becker A."/>
            <person name="Abrahante J.E."/>
            <person name="Garbe J."/>
            <person name="Badalamenti J.P."/>
            <person name="Herman A."/>
            <person name="Mangelson H."/>
            <person name="Liachko I."/>
            <person name="Sullivan S."/>
            <person name="Sone E.D."/>
            <person name="Koren S."/>
            <person name="Silverstein K.A.T."/>
            <person name="Beckman K.B."/>
            <person name="Gohl D.M."/>
        </authorList>
    </citation>
    <scope>NUCLEOTIDE SEQUENCE</scope>
    <source>
        <strain evidence="3">Duluth1</strain>
        <tissue evidence="3">Whole animal</tissue>
    </source>
</reference>
<dbReference type="SUPFAM" id="SSF49723">
    <property type="entry name" value="Lipase/lipooxygenase domain (PLAT/LH2 domain)"/>
    <property type="match status" value="1"/>
</dbReference>
<organism evidence="3 4">
    <name type="scientific">Dreissena polymorpha</name>
    <name type="common">Zebra mussel</name>
    <name type="synonym">Mytilus polymorpha</name>
    <dbReference type="NCBI Taxonomy" id="45954"/>
    <lineage>
        <taxon>Eukaryota</taxon>
        <taxon>Metazoa</taxon>
        <taxon>Spiralia</taxon>
        <taxon>Lophotrochozoa</taxon>
        <taxon>Mollusca</taxon>
        <taxon>Bivalvia</taxon>
        <taxon>Autobranchia</taxon>
        <taxon>Heteroconchia</taxon>
        <taxon>Euheterodonta</taxon>
        <taxon>Imparidentia</taxon>
        <taxon>Neoheterodontei</taxon>
        <taxon>Myida</taxon>
        <taxon>Dreissenoidea</taxon>
        <taxon>Dreissenidae</taxon>
        <taxon>Dreissena</taxon>
    </lineage>
</organism>
<dbReference type="PROSITE" id="PS50095">
    <property type="entry name" value="PLAT"/>
    <property type="match status" value="1"/>
</dbReference>
<evidence type="ECO:0000313" key="3">
    <source>
        <dbReference type="EMBL" id="KAH3800031.1"/>
    </source>
</evidence>
<keyword evidence="4" id="KW-1185">Reference proteome</keyword>
<reference evidence="3" key="2">
    <citation type="submission" date="2020-11" db="EMBL/GenBank/DDBJ databases">
        <authorList>
            <person name="McCartney M.A."/>
            <person name="Auch B."/>
            <person name="Kono T."/>
            <person name="Mallez S."/>
            <person name="Becker A."/>
            <person name="Gohl D.M."/>
            <person name="Silverstein K.A.T."/>
            <person name="Koren S."/>
            <person name="Bechman K.B."/>
            <person name="Herman A."/>
            <person name="Abrahante J.E."/>
            <person name="Garbe J."/>
        </authorList>
    </citation>
    <scope>NUCLEOTIDE SEQUENCE</scope>
    <source>
        <strain evidence="3">Duluth1</strain>
        <tissue evidence="3">Whole animal</tissue>
    </source>
</reference>
<feature type="domain" description="PLAT" evidence="2">
    <location>
        <begin position="68"/>
        <end position="180"/>
    </location>
</feature>
<accession>A0A9D4J509</accession>
<sequence length="215" mass="24019">MELCRGEFMVYGRNSHLSAGCTKPGGNIINLPKDLYFHQETFKITHSNCESGYSLEEEHKTITCDRAIVYKIRVVTADERVAGTDGNVTIRLKGTAGNTGIIGLPGRFEQNSIVDIAKLLPDVGTIITITIGVTRLNMFDGWKPSHVTVHDTRRKHFYLFQHDGTELDNRSITLGLNGCVTTYTIQRGFLRDRGQYYTLKYVGDRLIAGGPPHDD</sequence>
<evidence type="ECO:0000259" key="2">
    <source>
        <dbReference type="PROSITE" id="PS50095"/>
    </source>
</evidence>
<comment type="caution">
    <text evidence="1">Lacks conserved residue(s) required for the propagation of feature annotation.</text>
</comment>
<dbReference type="AlphaFoldDB" id="A0A9D4J509"/>
<dbReference type="InterPro" id="IPR001024">
    <property type="entry name" value="PLAT/LH2_dom"/>
</dbReference>
<protein>
    <recommendedName>
        <fullName evidence="2">PLAT domain-containing protein</fullName>
    </recommendedName>
</protein>
<evidence type="ECO:0000256" key="1">
    <source>
        <dbReference type="PROSITE-ProRule" id="PRU00152"/>
    </source>
</evidence>
<name>A0A9D4J509_DREPO</name>
<dbReference type="Pfam" id="PF01477">
    <property type="entry name" value="PLAT"/>
    <property type="match status" value="1"/>
</dbReference>
<gene>
    <name evidence="3" type="ORF">DPMN_153656</name>
</gene>
<comment type="caution">
    <text evidence="3">The sequence shown here is derived from an EMBL/GenBank/DDBJ whole genome shotgun (WGS) entry which is preliminary data.</text>
</comment>
<dbReference type="Proteomes" id="UP000828390">
    <property type="component" value="Unassembled WGS sequence"/>
</dbReference>
<proteinExistence type="predicted"/>
<evidence type="ECO:0000313" key="4">
    <source>
        <dbReference type="Proteomes" id="UP000828390"/>
    </source>
</evidence>
<dbReference type="InterPro" id="IPR036392">
    <property type="entry name" value="PLAT/LH2_dom_sf"/>
</dbReference>
<dbReference type="EMBL" id="JAIWYP010000007">
    <property type="protein sequence ID" value="KAH3800031.1"/>
    <property type="molecule type" value="Genomic_DNA"/>
</dbReference>